<comment type="caution">
    <text evidence="2">The sequence shown here is derived from an EMBL/GenBank/DDBJ whole genome shotgun (WGS) entry which is preliminary data.</text>
</comment>
<sequence>MSFTVKLSDGSSVDFLDSATYTFEPHGVLAVRARRDGQRYEHTTRRFAPLRWTEVVASDLHEPGRYRDRDKWLGGGGGSTTLLAYREQDDPEFVPDGAPAPSAQV</sequence>
<feature type="region of interest" description="Disordered" evidence="1">
    <location>
        <begin position="80"/>
        <end position="105"/>
    </location>
</feature>
<name>A0ABW9LNA2_9MYCO</name>
<gene>
    <name evidence="2" type="ORF">ACK4CT_34015</name>
</gene>
<organism evidence="2 3">
    <name type="scientific">Mycolicibacterium nivoides</name>
    <dbReference type="NCBI Taxonomy" id="2487344"/>
    <lineage>
        <taxon>Bacteria</taxon>
        <taxon>Bacillati</taxon>
        <taxon>Actinomycetota</taxon>
        <taxon>Actinomycetes</taxon>
        <taxon>Mycobacteriales</taxon>
        <taxon>Mycobacteriaceae</taxon>
        <taxon>Mycolicibacterium</taxon>
    </lineage>
</organism>
<evidence type="ECO:0000313" key="3">
    <source>
        <dbReference type="Proteomes" id="UP001635816"/>
    </source>
</evidence>
<evidence type="ECO:0000256" key="1">
    <source>
        <dbReference type="SAM" id="MobiDB-lite"/>
    </source>
</evidence>
<reference evidence="2 3" key="1">
    <citation type="submission" date="2024-12" db="EMBL/GenBank/DDBJ databases">
        <title>The coexistence of Mycolicibacterium septicum and Mycolicibacterium nivoides in clinical samples.</title>
        <authorList>
            <person name="Wang C."/>
            <person name="Feng Y."/>
            <person name="Zong Z."/>
        </authorList>
    </citation>
    <scope>NUCLEOTIDE SEQUENCE [LARGE SCALE GENOMIC DNA]</scope>
    <source>
        <strain evidence="2 3">120309</strain>
    </source>
</reference>
<keyword evidence="3" id="KW-1185">Reference proteome</keyword>
<dbReference type="Proteomes" id="UP001635816">
    <property type="component" value="Unassembled WGS sequence"/>
</dbReference>
<dbReference type="RefSeq" id="WP_409545747.1">
    <property type="nucleotide sequence ID" value="NZ_JBKBDD010000020.1"/>
</dbReference>
<evidence type="ECO:0000313" key="2">
    <source>
        <dbReference type="EMBL" id="MFN6548192.1"/>
    </source>
</evidence>
<accession>A0ABW9LNA2</accession>
<proteinExistence type="predicted"/>
<dbReference type="EMBL" id="JBKBDD010000020">
    <property type="protein sequence ID" value="MFN6548192.1"/>
    <property type="molecule type" value="Genomic_DNA"/>
</dbReference>
<protein>
    <submittedName>
        <fullName evidence="2">Uncharacterized protein</fullName>
    </submittedName>
</protein>